<dbReference type="Pfam" id="PF02350">
    <property type="entry name" value="Epimerase_2"/>
    <property type="match status" value="1"/>
</dbReference>
<evidence type="ECO:0000313" key="3">
    <source>
        <dbReference type="Proteomes" id="UP000005667"/>
    </source>
</evidence>
<dbReference type="InterPro" id="IPR020004">
    <property type="entry name" value="UDP-GlcNAc_Epase"/>
</dbReference>
<evidence type="ECO:0000259" key="1">
    <source>
        <dbReference type="Pfam" id="PF02350"/>
    </source>
</evidence>
<dbReference type="GO" id="GO:0004553">
    <property type="term" value="F:hydrolase activity, hydrolyzing O-glycosyl compounds"/>
    <property type="evidence" value="ECO:0007669"/>
    <property type="project" value="InterPro"/>
</dbReference>
<protein>
    <submittedName>
        <fullName evidence="2">UDP-N-acetylglucosamine 2-epimerase</fullName>
        <ecNumber evidence="2">5.1.3.14</ecNumber>
    </submittedName>
</protein>
<evidence type="ECO:0000313" key="2">
    <source>
        <dbReference type="EMBL" id="CBS91507.1"/>
    </source>
</evidence>
<dbReference type="CDD" id="cd03786">
    <property type="entry name" value="GTB_UDP-GlcNAc_2-Epimerase"/>
    <property type="match status" value="1"/>
</dbReference>
<dbReference type="InterPro" id="IPR029767">
    <property type="entry name" value="WecB-like"/>
</dbReference>
<feature type="domain" description="UDP-N-acetylglucosamine 2-epimerase" evidence="1">
    <location>
        <begin position="26"/>
        <end position="367"/>
    </location>
</feature>
<name>G7ZIN2_AZOL4</name>
<dbReference type="SUPFAM" id="SSF53756">
    <property type="entry name" value="UDP-Glycosyltransferase/glycogen phosphorylase"/>
    <property type="match status" value="1"/>
</dbReference>
<dbReference type="EC" id="5.1.3.14" evidence="2"/>
<keyword evidence="3" id="KW-1185">Reference proteome</keyword>
<dbReference type="GO" id="GO:0008761">
    <property type="term" value="F:UDP-N-acetylglucosamine 2-epimerase activity"/>
    <property type="evidence" value="ECO:0007669"/>
    <property type="project" value="UniProtKB-EC"/>
</dbReference>
<geneLocation type="plasmid" evidence="2 3">
    <name>AZO_p6</name>
</geneLocation>
<dbReference type="HOGENOM" id="CLU_061127_0_0_5"/>
<dbReference type="EMBL" id="FQ311874">
    <property type="protein sequence ID" value="CBS91507.1"/>
    <property type="molecule type" value="Genomic_DNA"/>
</dbReference>
<dbReference type="KEGG" id="ali:AZOLI_p60088"/>
<organism evidence="2 3">
    <name type="scientific">Azospirillum lipoferum (strain 4B)</name>
    <dbReference type="NCBI Taxonomy" id="862719"/>
    <lineage>
        <taxon>Bacteria</taxon>
        <taxon>Pseudomonadati</taxon>
        <taxon>Pseudomonadota</taxon>
        <taxon>Alphaproteobacteria</taxon>
        <taxon>Rhodospirillales</taxon>
        <taxon>Azospirillaceae</taxon>
        <taxon>Azospirillum</taxon>
    </lineage>
</organism>
<proteinExistence type="predicted"/>
<reference evidence="3" key="1">
    <citation type="journal article" date="2011" name="PLoS Genet.">
        <title>Azospirillum genomes reveal transition of bacteria from aquatic to terrestrial environments.</title>
        <authorList>
            <person name="Wisniewski-Dye F."/>
            <person name="Borziak K."/>
            <person name="Khalsa-Moyers G."/>
            <person name="Alexandre G."/>
            <person name="Sukharnikov L.O."/>
            <person name="Wuichet K."/>
            <person name="Hurst G.B."/>
            <person name="McDonald W.H."/>
            <person name="Robertson J.S."/>
            <person name="Barbe V."/>
            <person name="Calteau A."/>
            <person name="Rouy Z."/>
            <person name="Mangenot S."/>
            <person name="Prigent-Combaret C."/>
            <person name="Normand P."/>
            <person name="Boyer M."/>
            <person name="Siguier P."/>
            <person name="Dessaux Y."/>
            <person name="Elmerich C."/>
            <person name="Condemine G."/>
            <person name="Krishnen G."/>
            <person name="Kennedy I."/>
            <person name="Paterson A.H."/>
            <person name="Gonzalez V."/>
            <person name="Mavingui P."/>
            <person name="Zhulin I.B."/>
        </authorList>
    </citation>
    <scope>NUCLEOTIDE SEQUENCE [LARGE SCALE GENOMIC DNA]</scope>
    <source>
        <strain evidence="3">4B</strain>
    </source>
</reference>
<keyword evidence="2" id="KW-0614">Plasmid</keyword>
<dbReference type="PANTHER" id="PTHR43174:SF3">
    <property type="entry name" value="UDP-N-ACETYLGLUCOSAMINE 2-EPIMERASE"/>
    <property type="match status" value="1"/>
</dbReference>
<gene>
    <name evidence="2" type="ordered locus">AZOLI_p60088</name>
</gene>
<dbReference type="OrthoDB" id="9803238at2"/>
<dbReference type="PANTHER" id="PTHR43174">
    <property type="entry name" value="UDP-N-ACETYLGLUCOSAMINE 2-EPIMERASE"/>
    <property type="match status" value="1"/>
</dbReference>
<dbReference type="NCBIfam" id="TIGR03568">
    <property type="entry name" value="NeuC_NnaA"/>
    <property type="match status" value="1"/>
</dbReference>
<dbReference type="Gene3D" id="3.40.50.2000">
    <property type="entry name" value="Glycogen Phosphorylase B"/>
    <property type="match status" value="2"/>
</dbReference>
<sequence>MPDVRRICVVTGSRADYGHLAPVMTAIRAEAGMILQVVATGMHLSPDYGLTHREIEDDGFAIDARVEMLLSSDTGVGVAKSVGLGIIGFADVLDRLRPDLLLVLGDRFEILAAAQAGLLARIPMAHLYGGDTTEGAYDEAIRHALTKMAHLHFTATVASRRRVIQLGEEPWRVHAVGSPSLDTLLRVERLPPEMFWREVKLSPRARNLLVTHHPVTLRPGESAAEFAQLLNALHGLGDEVGLLFTLPNADNEGRLLAGMVEEFVREHSNAVAVASLGHRRYCSAIAAVDAVVGNSSSGLAEVPSFGKPTVNIGDRQKGRPRATSVIDVPPQADAIAVAIRQAFTLDTSGVVNPFGDGHAAERIVGVLREVPDFPALIRKPFHDLFPMAVDNA</sequence>
<dbReference type="Proteomes" id="UP000005667">
    <property type="component" value="Plasmid AZO_p6"/>
</dbReference>
<dbReference type="GO" id="GO:0006047">
    <property type="term" value="P:UDP-N-acetylglucosamine metabolic process"/>
    <property type="evidence" value="ECO:0007669"/>
    <property type="project" value="InterPro"/>
</dbReference>
<dbReference type="RefSeq" id="WP_014189933.1">
    <property type="nucleotide sequence ID" value="NC_016588.1"/>
</dbReference>
<dbReference type="InterPro" id="IPR003331">
    <property type="entry name" value="UDP_GlcNAc_Epimerase_2_dom"/>
</dbReference>
<accession>G7ZIN2</accession>
<dbReference type="AlphaFoldDB" id="G7ZIN2"/>
<keyword evidence="2" id="KW-0413">Isomerase</keyword>